<accession>A0A9D1QT19</accession>
<dbReference type="AlphaFoldDB" id="A0A9D1QT19"/>
<dbReference type="Proteomes" id="UP000886822">
    <property type="component" value="Unassembled WGS sequence"/>
</dbReference>
<dbReference type="Gene3D" id="2.10.260.10">
    <property type="match status" value="1"/>
</dbReference>
<protein>
    <submittedName>
        <fullName evidence="1">Antitoxin MazE</fullName>
    </submittedName>
</protein>
<reference evidence="1" key="1">
    <citation type="journal article" date="2021" name="PeerJ">
        <title>Extensive microbial diversity within the chicken gut microbiome revealed by metagenomics and culture.</title>
        <authorList>
            <person name="Gilroy R."/>
            <person name="Ravi A."/>
            <person name="Getino M."/>
            <person name="Pursley I."/>
            <person name="Horton D.L."/>
            <person name="Alikhan N.F."/>
            <person name="Baker D."/>
            <person name="Gharbi K."/>
            <person name="Hall N."/>
            <person name="Watson M."/>
            <person name="Adriaenssens E.M."/>
            <person name="Foster-Nyarko E."/>
            <person name="Jarju S."/>
            <person name="Secka A."/>
            <person name="Antonio M."/>
            <person name="Oren A."/>
            <person name="Chaudhuri R.R."/>
            <person name="La Ragione R."/>
            <person name="Hildebrand F."/>
            <person name="Pallen M.J."/>
        </authorList>
    </citation>
    <scope>NUCLEOTIDE SEQUENCE</scope>
    <source>
        <strain evidence="1">CHK173-259</strain>
    </source>
</reference>
<gene>
    <name evidence="1" type="ORF">H9875_07965</name>
</gene>
<evidence type="ECO:0000313" key="1">
    <source>
        <dbReference type="EMBL" id="HIW72543.1"/>
    </source>
</evidence>
<name>A0A9D1QT19_9LACO</name>
<dbReference type="SUPFAM" id="SSF89447">
    <property type="entry name" value="AbrB/MazE/MraZ-like"/>
    <property type="match status" value="1"/>
</dbReference>
<reference evidence="1" key="2">
    <citation type="submission" date="2021-04" db="EMBL/GenBank/DDBJ databases">
        <authorList>
            <person name="Gilroy R."/>
        </authorList>
    </citation>
    <scope>NUCLEOTIDE SEQUENCE</scope>
    <source>
        <strain evidence="1">CHK173-259</strain>
    </source>
</reference>
<evidence type="ECO:0000313" key="2">
    <source>
        <dbReference type="Proteomes" id="UP000886822"/>
    </source>
</evidence>
<sequence length="72" mass="7946">METTIRKIGNSVGAIIPSELDAKAGDKYQIVKINETFVLTPVQVDLFSDPAAWTGFRDSISKEDDEWDAVSD</sequence>
<organism evidence="1 2">
    <name type="scientific">Candidatus Levilactobacillus faecigallinarum</name>
    <dbReference type="NCBI Taxonomy" id="2838638"/>
    <lineage>
        <taxon>Bacteria</taxon>
        <taxon>Bacillati</taxon>
        <taxon>Bacillota</taxon>
        <taxon>Bacilli</taxon>
        <taxon>Lactobacillales</taxon>
        <taxon>Lactobacillaceae</taxon>
        <taxon>Levilactobacillus</taxon>
    </lineage>
</organism>
<dbReference type="InterPro" id="IPR037914">
    <property type="entry name" value="SpoVT-AbrB_sf"/>
</dbReference>
<dbReference type="EMBL" id="DXGJ01000062">
    <property type="protein sequence ID" value="HIW72543.1"/>
    <property type="molecule type" value="Genomic_DNA"/>
</dbReference>
<comment type="caution">
    <text evidence="1">The sequence shown here is derived from an EMBL/GenBank/DDBJ whole genome shotgun (WGS) entry which is preliminary data.</text>
</comment>
<proteinExistence type="predicted"/>